<keyword evidence="2" id="KW-1185">Reference proteome</keyword>
<evidence type="ECO:0000313" key="1">
    <source>
        <dbReference type="EMBL" id="KAI3753081.1"/>
    </source>
</evidence>
<sequence>MHPWDTKKVTREVIRSDFNLKSIPKGEDGAVAMNTFIKRLLAVSDPSQMKLIGKQSDGGDGGSAERVAVHTDKWVSKENRTGSGLGITIYPP</sequence>
<dbReference type="Proteomes" id="UP001055811">
    <property type="component" value="Linkage Group LG04"/>
</dbReference>
<name>A0ACB9E2Y4_CICIN</name>
<proteinExistence type="predicted"/>
<organism evidence="1 2">
    <name type="scientific">Cichorium intybus</name>
    <name type="common">Chicory</name>
    <dbReference type="NCBI Taxonomy" id="13427"/>
    <lineage>
        <taxon>Eukaryota</taxon>
        <taxon>Viridiplantae</taxon>
        <taxon>Streptophyta</taxon>
        <taxon>Embryophyta</taxon>
        <taxon>Tracheophyta</taxon>
        <taxon>Spermatophyta</taxon>
        <taxon>Magnoliopsida</taxon>
        <taxon>eudicotyledons</taxon>
        <taxon>Gunneridae</taxon>
        <taxon>Pentapetalae</taxon>
        <taxon>asterids</taxon>
        <taxon>campanulids</taxon>
        <taxon>Asterales</taxon>
        <taxon>Asteraceae</taxon>
        <taxon>Cichorioideae</taxon>
        <taxon>Cichorieae</taxon>
        <taxon>Cichoriinae</taxon>
        <taxon>Cichorium</taxon>
    </lineage>
</organism>
<protein>
    <submittedName>
        <fullName evidence="1">Uncharacterized protein</fullName>
    </submittedName>
</protein>
<comment type="caution">
    <text evidence="1">The sequence shown here is derived from an EMBL/GenBank/DDBJ whole genome shotgun (WGS) entry which is preliminary data.</text>
</comment>
<accession>A0ACB9E2Y4</accession>
<dbReference type="EMBL" id="CM042012">
    <property type="protein sequence ID" value="KAI3753081.1"/>
    <property type="molecule type" value="Genomic_DNA"/>
</dbReference>
<reference evidence="1 2" key="2">
    <citation type="journal article" date="2022" name="Mol. Ecol. Resour.">
        <title>The genomes of chicory, endive, great burdock and yacon provide insights into Asteraceae paleo-polyploidization history and plant inulin production.</title>
        <authorList>
            <person name="Fan W."/>
            <person name="Wang S."/>
            <person name="Wang H."/>
            <person name="Wang A."/>
            <person name="Jiang F."/>
            <person name="Liu H."/>
            <person name="Zhao H."/>
            <person name="Xu D."/>
            <person name="Zhang Y."/>
        </authorList>
    </citation>
    <scope>NUCLEOTIDE SEQUENCE [LARGE SCALE GENOMIC DNA]</scope>
    <source>
        <strain evidence="2">cv. Punajuju</strain>
        <tissue evidence="1">Leaves</tissue>
    </source>
</reference>
<evidence type="ECO:0000313" key="2">
    <source>
        <dbReference type="Proteomes" id="UP001055811"/>
    </source>
</evidence>
<reference evidence="2" key="1">
    <citation type="journal article" date="2022" name="Mol. Ecol. Resour.">
        <title>The genomes of chicory, endive, great burdock and yacon provide insights into Asteraceae palaeo-polyploidization history and plant inulin production.</title>
        <authorList>
            <person name="Fan W."/>
            <person name="Wang S."/>
            <person name="Wang H."/>
            <person name="Wang A."/>
            <person name="Jiang F."/>
            <person name="Liu H."/>
            <person name="Zhao H."/>
            <person name="Xu D."/>
            <person name="Zhang Y."/>
        </authorList>
    </citation>
    <scope>NUCLEOTIDE SEQUENCE [LARGE SCALE GENOMIC DNA]</scope>
    <source>
        <strain evidence="2">cv. Punajuju</strain>
    </source>
</reference>
<gene>
    <name evidence="1" type="ORF">L2E82_25126</name>
</gene>